<dbReference type="InterPro" id="IPR002316">
    <property type="entry name" value="Pro-tRNA-ligase_IIa"/>
</dbReference>
<dbReference type="GO" id="GO:0004827">
    <property type="term" value="F:proline-tRNA ligase activity"/>
    <property type="evidence" value="ECO:0007669"/>
    <property type="project" value="UniProtKB-EC"/>
</dbReference>
<dbReference type="EC" id="6.1.1.15" evidence="2"/>
<dbReference type="Pfam" id="PF03129">
    <property type="entry name" value="HGTP_anticodon"/>
    <property type="match status" value="1"/>
</dbReference>
<dbReference type="PANTHER" id="PTHR43382">
    <property type="entry name" value="PROLYL-TRNA SYNTHETASE"/>
    <property type="match status" value="1"/>
</dbReference>
<evidence type="ECO:0000259" key="11">
    <source>
        <dbReference type="PROSITE" id="PS50862"/>
    </source>
</evidence>
<dbReference type="STRING" id="303698.A0A1V6TM62"/>
<keyword evidence="3" id="KW-0436">Ligase</keyword>
<dbReference type="GO" id="GO:0017101">
    <property type="term" value="C:aminoacyl-tRNA synthetase multienzyme complex"/>
    <property type="evidence" value="ECO:0007669"/>
    <property type="project" value="TreeGrafter"/>
</dbReference>
<evidence type="ECO:0000256" key="3">
    <source>
        <dbReference type="ARBA" id="ARBA00022598"/>
    </source>
</evidence>
<dbReference type="PROSITE" id="PS50862">
    <property type="entry name" value="AA_TRNA_LIGASE_II"/>
    <property type="match status" value="1"/>
</dbReference>
<gene>
    <name evidence="12" type="ORF">PENSTE_c004G04002</name>
</gene>
<comment type="similarity">
    <text evidence="1">Belongs to the class-II aminoacyl-tRNA synthetase family.</text>
</comment>
<evidence type="ECO:0000313" key="13">
    <source>
        <dbReference type="Proteomes" id="UP000191285"/>
    </source>
</evidence>
<evidence type="ECO:0000256" key="9">
    <source>
        <dbReference type="ARBA" id="ARBA00047671"/>
    </source>
</evidence>
<dbReference type="InterPro" id="IPR006195">
    <property type="entry name" value="aa-tRNA-synth_II"/>
</dbReference>
<dbReference type="InterPro" id="IPR004154">
    <property type="entry name" value="Anticodon-bd"/>
</dbReference>
<evidence type="ECO:0000256" key="2">
    <source>
        <dbReference type="ARBA" id="ARBA00012831"/>
    </source>
</evidence>
<dbReference type="SUPFAM" id="SSF64586">
    <property type="entry name" value="C-terminal domain of ProRS"/>
    <property type="match status" value="1"/>
</dbReference>
<dbReference type="GO" id="GO:0005524">
    <property type="term" value="F:ATP binding"/>
    <property type="evidence" value="ECO:0007669"/>
    <property type="project" value="UniProtKB-KW"/>
</dbReference>
<dbReference type="Gene3D" id="3.30.110.30">
    <property type="entry name" value="C-terminal domain of ProRS"/>
    <property type="match status" value="1"/>
</dbReference>
<evidence type="ECO:0000256" key="7">
    <source>
        <dbReference type="ARBA" id="ARBA00023146"/>
    </source>
</evidence>
<dbReference type="Proteomes" id="UP000191285">
    <property type="component" value="Unassembled WGS sequence"/>
</dbReference>
<dbReference type="EMBL" id="MLKD01000004">
    <property type="protein sequence ID" value="OQE27475.1"/>
    <property type="molecule type" value="Genomic_DNA"/>
</dbReference>
<dbReference type="SMART" id="SM00946">
    <property type="entry name" value="ProRS-C_1"/>
    <property type="match status" value="1"/>
</dbReference>
<organism evidence="12 13">
    <name type="scientific">Penicillium steckii</name>
    <dbReference type="NCBI Taxonomy" id="303698"/>
    <lineage>
        <taxon>Eukaryota</taxon>
        <taxon>Fungi</taxon>
        <taxon>Dikarya</taxon>
        <taxon>Ascomycota</taxon>
        <taxon>Pezizomycotina</taxon>
        <taxon>Eurotiomycetes</taxon>
        <taxon>Eurotiomycetidae</taxon>
        <taxon>Eurotiales</taxon>
        <taxon>Aspergillaceae</taxon>
        <taxon>Penicillium</taxon>
    </lineage>
</organism>
<accession>A0A1V6TM62</accession>
<evidence type="ECO:0000313" key="12">
    <source>
        <dbReference type="EMBL" id="OQE27475.1"/>
    </source>
</evidence>
<feature type="compositionally biased region" description="Basic and acidic residues" evidence="10">
    <location>
        <begin position="63"/>
        <end position="82"/>
    </location>
</feature>
<proteinExistence type="inferred from homology"/>
<keyword evidence="13" id="KW-1185">Reference proteome</keyword>
<comment type="catalytic activity">
    <reaction evidence="9">
        <text>tRNA(Pro) + L-proline + ATP = L-prolyl-tRNA(Pro) + AMP + diphosphate</text>
        <dbReference type="Rhea" id="RHEA:14305"/>
        <dbReference type="Rhea" id="RHEA-COMP:9700"/>
        <dbReference type="Rhea" id="RHEA-COMP:9702"/>
        <dbReference type="ChEBI" id="CHEBI:30616"/>
        <dbReference type="ChEBI" id="CHEBI:33019"/>
        <dbReference type="ChEBI" id="CHEBI:60039"/>
        <dbReference type="ChEBI" id="CHEBI:78442"/>
        <dbReference type="ChEBI" id="CHEBI:78532"/>
        <dbReference type="ChEBI" id="CHEBI:456215"/>
        <dbReference type="EC" id="6.1.1.15"/>
    </reaction>
</comment>
<evidence type="ECO:0000256" key="8">
    <source>
        <dbReference type="ARBA" id="ARBA00029731"/>
    </source>
</evidence>
<dbReference type="FunFam" id="3.40.50.800:FF:000005">
    <property type="entry name" value="bifunctional glutamate/proline--tRNA ligase"/>
    <property type="match status" value="1"/>
</dbReference>
<comment type="caution">
    <text evidence="12">The sequence shown here is derived from an EMBL/GenBank/DDBJ whole genome shotgun (WGS) entry which is preliminary data.</text>
</comment>
<dbReference type="HAMAP" id="MF_01571">
    <property type="entry name" value="Pro_tRNA_synth_type3"/>
    <property type="match status" value="1"/>
</dbReference>
<dbReference type="InterPro" id="IPR033721">
    <property type="entry name" value="ProRS_core_arch_euk"/>
</dbReference>
<evidence type="ECO:0000256" key="1">
    <source>
        <dbReference type="ARBA" id="ARBA00008226"/>
    </source>
</evidence>
<dbReference type="FunFam" id="3.30.930.10:FF:000007">
    <property type="entry name" value="Bifunctional glutamate/proline--tRNA ligase"/>
    <property type="match status" value="1"/>
</dbReference>
<dbReference type="Gene3D" id="3.30.930.10">
    <property type="entry name" value="Bira Bifunctional Protein, Domain 2"/>
    <property type="match status" value="1"/>
</dbReference>
<keyword evidence="7" id="KW-0030">Aminoacyl-tRNA synthetase</keyword>
<dbReference type="InterPro" id="IPR045864">
    <property type="entry name" value="aa-tRNA-synth_II/BPL/LPL"/>
</dbReference>
<dbReference type="NCBIfam" id="TIGR00408">
    <property type="entry name" value="proS_fam_I"/>
    <property type="match status" value="1"/>
</dbReference>
<feature type="compositionally biased region" description="Low complexity" evidence="10">
    <location>
        <begin position="7"/>
        <end position="17"/>
    </location>
</feature>
<dbReference type="Pfam" id="PF00587">
    <property type="entry name" value="tRNA-synt_2b"/>
    <property type="match status" value="1"/>
</dbReference>
<keyword evidence="4" id="KW-0547">Nucleotide-binding</keyword>
<dbReference type="Pfam" id="PF09180">
    <property type="entry name" value="ProRS-C_1"/>
    <property type="match status" value="1"/>
</dbReference>
<dbReference type="SUPFAM" id="SSF55681">
    <property type="entry name" value="Class II aaRS and biotin synthetases"/>
    <property type="match status" value="1"/>
</dbReference>
<dbReference type="PRINTS" id="PR01046">
    <property type="entry name" value="TRNASYNTHPRO"/>
</dbReference>
<protein>
    <recommendedName>
        <fullName evidence="2">proline--tRNA ligase</fullName>
        <ecNumber evidence="2">6.1.1.15</ecNumber>
    </recommendedName>
    <alternativeName>
        <fullName evidence="8">Prolyl-tRNA synthetase</fullName>
    </alternativeName>
</protein>
<dbReference type="InterPro" id="IPR002314">
    <property type="entry name" value="aa-tRNA-synt_IIb"/>
</dbReference>
<dbReference type="InterPro" id="IPR016061">
    <property type="entry name" value="Pro-tRNA_ligase_II_C"/>
</dbReference>
<evidence type="ECO:0000256" key="4">
    <source>
        <dbReference type="ARBA" id="ARBA00022741"/>
    </source>
</evidence>
<dbReference type="AlphaFoldDB" id="A0A1V6TM62"/>
<reference evidence="13" key="1">
    <citation type="journal article" date="2017" name="Nat. Microbiol.">
        <title>Global analysis of biosynthetic gene clusters reveals vast potential of secondary metabolite production in Penicillium species.</title>
        <authorList>
            <person name="Nielsen J.C."/>
            <person name="Grijseels S."/>
            <person name="Prigent S."/>
            <person name="Ji B."/>
            <person name="Dainat J."/>
            <person name="Nielsen K.F."/>
            <person name="Frisvad J.C."/>
            <person name="Workman M."/>
            <person name="Nielsen J."/>
        </authorList>
    </citation>
    <scope>NUCLEOTIDE SEQUENCE [LARGE SCALE GENOMIC DNA]</scope>
    <source>
        <strain evidence="13">IBT 24891</strain>
    </source>
</reference>
<dbReference type="GO" id="GO:0005737">
    <property type="term" value="C:cytoplasm"/>
    <property type="evidence" value="ECO:0007669"/>
    <property type="project" value="InterPro"/>
</dbReference>
<dbReference type="GO" id="GO:0006433">
    <property type="term" value="P:prolyl-tRNA aminoacylation"/>
    <property type="evidence" value="ECO:0007669"/>
    <property type="project" value="InterPro"/>
</dbReference>
<keyword evidence="5" id="KW-0067">ATP-binding</keyword>
<dbReference type="Gene3D" id="3.40.50.800">
    <property type="entry name" value="Anticodon-binding domain"/>
    <property type="match status" value="1"/>
</dbReference>
<evidence type="ECO:0000256" key="5">
    <source>
        <dbReference type="ARBA" id="ARBA00022840"/>
    </source>
</evidence>
<evidence type="ECO:0000256" key="10">
    <source>
        <dbReference type="SAM" id="MobiDB-lite"/>
    </source>
</evidence>
<name>A0A1V6TM62_9EURO</name>
<feature type="region of interest" description="Disordered" evidence="10">
    <location>
        <begin position="1"/>
        <end position="85"/>
    </location>
</feature>
<evidence type="ECO:0000256" key="6">
    <source>
        <dbReference type="ARBA" id="ARBA00022917"/>
    </source>
</evidence>
<dbReference type="CDD" id="cd00778">
    <property type="entry name" value="ProRS_core_arch_euk"/>
    <property type="match status" value="1"/>
</dbReference>
<dbReference type="PANTHER" id="PTHR43382:SF2">
    <property type="entry name" value="BIFUNCTIONAL GLUTAMATE_PROLINE--TRNA LIGASE"/>
    <property type="match status" value="1"/>
</dbReference>
<dbReference type="InterPro" id="IPR036621">
    <property type="entry name" value="Anticodon-bd_dom_sf"/>
</dbReference>
<dbReference type="FunFam" id="3.30.110.30:FF:000001">
    <property type="entry name" value="Bifunctional glutamate/proline--tRNA ligase"/>
    <property type="match status" value="1"/>
</dbReference>
<dbReference type="InterPro" id="IPR017449">
    <property type="entry name" value="Pro-tRNA_synth_II"/>
</dbReference>
<keyword evidence="6" id="KW-0648">Protein biosynthesis</keyword>
<dbReference type="SUPFAM" id="SSF52954">
    <property type="entry name" value="Class II aaRS ABD-related"/>
    <property type="match status" value="1"/>
</dbReference>
<dbReference type="CDD" id="cd00862">
    <property type="entry name" value="ProRS_anticodon_zinc"/>
    <property type="match status" value="1"/>
</dbReference>
<dbReference type="OrthoDB" id="1350766at2759"/>
<dbReference type="InterPro" id="IPR004499">
    <property type="entry name" value="Pro-tRNA-ligase_IIa_arc-type"/>
</dbReference>
<sequence length="602" mass="66918">MASQNTSDPAASSAADPQTLPDRTNPADAPQGESKNAAKKAAKLAKLAADKADKASKPKQPKQPKEPKEQKKAAPKKKDTGKELIGIDVEKETDFPEWYHQVLTKGDMLDYYDVSGCFILKPASYFIWEEIQNWFNAKIKSIGVKNASFPLFVSEDVLNREKDHIEGFAAEVAWVTHAGSSPLEKKIAIRPTSETVMYPYYAKWIRSHRNLPLRLNQWNSVVRWEFKNPTPFLRTREFLWQEGHTAHLTENAARTEVLQILDWYSDIYEHLLAVPVVKGQKTDKERFAGGLYTTTVEGYIPATGRGIQGGTSHGLGQNFSKMFDIKVEDPSNKPGEEKKPPLFVWQNSWGLSTRTLGVMVMIHADDKGLVLPPRVAETQVVIVPVGLTAKTSDEEREKLNAEINGLVTVLEAAGVRVENDQRDGYSPGFKFADWELKGVPLRLEFGPGESAGHFITTARRDIPGKDGKGTISIPELGTAVPKLLETIHRDMYNRANEQFTTHRKILTNFDEVVPALNDKNLVLVPFCLAEDCEDQIKKDTAKKQEELSQSGPEDVKAPSMGAKSLCIPFDQGIGGGEITADTKCINPKCTRAAQKWCMFGPC</sequence>
<feature type="domain" description="Aminoacyl-transfer RNA synthetases class-II family profile" evidence="11">
    <location>
        <begin position="120"/>
        <end position="372"/>
    </location>
</feature>